<evidence type="ECO:0000256" key="1">
    <source>
        <dbReference type="ARBA" id="ARBA00004123"/>
    </source>
</evidence>
<comment type="subcellular location">
    <subcellularLocation>
        <location evidence="1 6">Nucleus</location>
    </subcellularLocation>
</comment>
<evidence type="ECO:0000256" key="2">
    <source>
        <dbReference type="ARBA" id="ARBA00009560"/>
    </source>
</evidence>
<evidence type="ECO:0000256" key="4">
    <source>
        <dbReference type="ARBA" id="ARBA00023125"/>
    </source>
</evidence>
<dbReference type="PANTHER" id="PTHR12708">
    <property type="entry name" value="DNA POLYMERASE EPSILON SUBUNIT B"/>
    <property type="match status" value="1"/>
</dbReference>
<evidence type="ECO:0000259" key="7">
    <source>
        <dbReference type="Pfam" id="PF04042"/>
    </source>
</evidence>
<keyword evidence="5 6" id="KW-0539">Nucleus</keyword>
<dbReference type="EMBL" id="LXWW01000336">
    <property type="protein sequence ID" value="OAO13716.1"/>
    <property type="molecule type" value="Genomic_DNA"/>
</dbReference>
<evidence type="ECO:0000256" key="6">
    <source>
        <dbReference type="PIRNR" id="PIRNR000799"/>
    </source>
</evidence>
<dbReference type="PANTHER" id="PTHR12708:SF0">
    <property type="entry name" value="DNA POLYMERASE EPSILON SUBUNIT 2"/>
    <property type="match status" value="1"/>
</dbReference>
<dbReference type="GO" id="GO:0006261">
    <property type="term" value="P:DNA-templated DNA replication"/>
    <property type="evidence" value="ECO:0007669"/>
    <property type="project" value="InterPro"/>
</dbReference>
<keyword evidence="3 6" id="KW-0235">DNA replication</keyword>
<dbReference type="InterPro" id="IPR007185">
    <property type="entry name" value="DNA_pol_a/d/e_bsu"/>
</dbReference>
<dbReference type="AlphaFoldDB" id="A0A196SBM1"/>
<comment type="caution">
    <text evidence="8">The sequence shown here is derived from an EMBL/GenBank/DDBJ whole genome shotgun (WGS) entry which is preliminary data.</text>
</comment>
<name>A0A196SBM1_BLAHN</name>
<evidence type="ECO:0000313" key="8">
    <source>
        <dbReference type="EMBL" id="OAO13716.1"/>
    </source>
</evidence>
<dbReference type="PIRSF" id="PIRSF000799">
    <property type="entry name" value="DNA_pol_eps_2"/>
    <property type="match status" value="1"/>
</dbReference>
<dbReference type="GO" id="GO:0042276">
    <property type="term" value="P:error-prone translesion synthesis"/>
    <property type="evidence" value="ECO:0007669"/>
    <property type="project" value="TreeGrafter"/>
</dbReference>
<feature type="domain" description="DNA polymerase alpha/delta/epsilon subunit B" evidence="7">
    <location>
        <begin position="263"/>
        <end position="461"/>
    </location>
</feature>
<keyword evidence="9" id="KW-1185">Reference proteome</keyword>
<dbReference type="InterPro" id="IPR016266">
    <property type="entry name" value="POLE2"/>
</dbReference>
<evidence type="ECO:0000256" key="5">
    <source>
        <dbReference type="ARBA" id="ARBA00023242"/>
    </source>
</evidence>
<comment type="similarity">
    <text evidence="2 6">Belongs to the DNA polymerase epsilon subunit B family.</text>
</comment>
<dbReference type="STRING" id="478820.A0A196SBM1"/>
<accession>A0A196SBM1</accession>
<keyword evidence="4 6" id="KW-0238">DNA-binding</keyword>
<proteinExistence type="inferred from homology"/>
<reference evidence="8 9" key="1">
    <citation type="submission" date="2016-05" db="EMBL/GenBank/DDBJ databases">
        <title>Nuclear genome of Blastocystis sp. subtype 1 NandII.</title>
        <authorList>
            <person name="Gentekaki E."/>
            <person name="Curtis B."/>
            <person name="Stairs C."/>
            <person name="Eme L."/>
            <person name="Herman E."/>
            <person name="Klimes V."/>
            <person name="Arias M.C."/>
            <person name="Elias M."/>
            <person name="Hilliou F."/>
            <person name="Klute M."/>
            <person name="Malik S.-B."/>
            <person name="Pightling A."/>
            <person name="Rachubinski R."/>
            <person name="Salas D."/>
            <person name="Schlacht A."/>
            <person name="Suga H."/>
            <person name="Archibald J."/>
            <person name="Ball S.G."/>
            <person name="Clark G."/>
            <person name="Dacks J."/>
            <person name="Van Der Giezen M."/>
            <person name="Tsaousis A."/>
            <person name="Roger A."/>
        </authorList>
    </citation>
    <scope>NUCLEOTIDE SEQUENCE [LARGE SCALE GENOMIC DNA]</scope>
    <source>
        <strain evidence="9">ATCC 50177 / NandII</strain>
    </source>
</reference>
<evidence type="ECO:0000256" key="3">
    <source>
        <dbReference type="ARBA" id="ARBA00022705"/>
    </source>
</evidence>
<dbReference type="Pfam" id="PF04042">
    <property type="entry name" value="DNA_pol_E_B"/>
    <property type="match status" value="1"/>
</dbReference>
<evidence type="ECO:0000313" key="9">
    <source>
        <dbReference type="Proteomes" id="UP000078348"/>
    </source>
</evidence>
<dbReference type="GO" id="GO:0003677">
    <property type="term" value="F:DNA binding"/>
    <property type="evidence" value="ECO:0007669"/>
    <property type="project" value="UniProtKB-UniRule"/>
</dbReference>
<dbReference type="GO" id="GO:0008622">
    <property type="term" value="C:epsilon DNA polymerase complex"/>
    <property type="evidence" value="ECO:0007669"/>
    <property type="project" value="UniProtKB-UniRule"/>
</dbReference>
<dbReference type="Proteomes" id="UP000078348">
    <property type="component" value="Unassembled WGS sequence"/>
</dbReference>
<gene>
    <name evidence="8" type="ORF">AV274_4591</name>
</gene>
<organism evidence="8 9">
    <name type="scientific">Blastocystis sp. subtype 1 (strain ATCC 50177 / NandII)</name>
    <dbReference type="NCBI Taxonomy" id="478820"/>
    <lineage>
        <taxon>Eukaryota</taxon>
        <taxon>Sar</taxon>
        <taxon>Stramenopiles</taxon>
        <taxon>Bigyra</taxon>
        <taxon>Opalozoa</taxon>
        <taxon>Opalinata</taxon>
        <taxon>Blastocystidae</taxon>
        <taxon>Blastocystis</taxon>
    </lineage>
</organism>
<protein>
    <recommendedName>
        <fullName evidence="6">DNA polymerase epsilon subunit</fullName>
    </recommendedName>
    <alternativeName>
        <fullName evidence="6">DNA polymerase II subunit 2</fullName>
    </alternativeName>
</protein>
<comment type="function">
    <text evidence="6">Participates in DNA repair and in chromosomal DNA replication.</text>
</comment>
<sequence>MDRLVIQKCRVFGYSLRKDALKMVLEWLNSKEEGLEALNMLLESIRKGCKKGSVLGVEEVVEALNGMNGNGNEHDIGLIEVYDAFGSGSVHYESSSRQYSIRKNDCNFLYECESVLESGYENLLMVKNRVNRNKQFLSSSGELLGIDGLLGKEDDSLVNLLGVLCRNPSNGNEFVLEDGEGRVVLDLSESEFQSGYFCEGMIVLLVGVMRGSVFHVMSVSHPPSEKREVSMKMLREVEYLGVMRGSEKESLLLREEAVNEMMVVMLSEVYLDDERVLARLSKVLEAYSKLSPAPCFVLMGEFMSPSYSVSMDGVRDLFSRLGSVIGLYPRLVREGKFIVIAGERDVGWNGVYPRSGIPRALSGGLRSVFKGYEDHLVFGSNPCRIRVLSQEVCVFRDALVDRLAKNTINSVLTEDPYACMVKTVVRQGHLLPVSRQVAPRSAALEGYLRLFPLPDVLVVSSGGREVVLEYSGCEVVNPGSFAEGRFVVYRPCRREMEFSECPL</sequence>
<dbReference type="OrthoDB" id="10254730at2759"/>